<keyword evidence="4" id="KW-1185">Reference proteome</keyword>
<dbReference type="AlphaFoldDB" id="A0AA39V7L7"/>
<feature type="region of interest" description="Disordered" evidence="1">
    <location>
        <begin position="592"/>
        <end position="629"/>
    </location>
</feature>
<feature type="compositionally biased region" description="Basic and acidic residues" evidence="1">
    <location>
        <begin position="431"/>
        <end position="442"/>
    </location>
</feature>
<feature type="compositionally biased region" description="Polar residues" evidence="1">
    <location>
        <begin position="594"/>
        <end position="604"/>
    </location>
</feature>
<feature type="compositionally biased region" description="Polar residues" evidence="1">
    <location>
        <begin position="182"/>
        <end position="194"/>
    </location>
</feature>
<feature type="compositionally biased region" description="Polar residues" evidence="1">
    <location>
        <begin position="722"/>
        <end position="731"/>
    </location>
</feature>
<dbReference type="EMBL" id="JAFEKC020000015">
    <property type="protein sequence ID" value="KAK0510525.1"/>
    <property type="molecule type" value="Genomic_DNA"/>
</dbReference>
<proteinExistence type="predicted"/>
<evidence type="ECO:0000256" key="2">
    <source>
        <dbReference type="SAM" id="Phobius"/>
    </source>
</evidence>
<keyword evidence="2" id="KW-0812">Transmembrane</keyword>
<gene>
    <name evidence="3" type="ORF">JMJ35_006957</name>
</gene>
<feature type="region of interest" description="Disordered" evidence="1">
    <location>
        <begin position="431"/>
        <end position="465"/>
    </location>
</feature>
<reference evidence="3" key="1">
    <citation type="submission" date="2023-03" db="EMBL/GenBank/DDBJ databases">
        <title>Complete genome of Cladonia borealis.</title>
        <authorList>
            <person name="Park H."/>
        </authorList>
    </citation>
    <scope>NUCLEOTIDE SEQUENCE</scope>
    <source>
        <strain evidence="3">ANT050790</strain>
    </source>
</reference>
<keyword evidence="2" id="KW-0472">Membrane</keyword>
<evidence type="ECO:0000256" key="1">
    <source>
        <dbReference type="SAM" id="MobiDB-lite"/>
    </source>
</evidence>
<protein>
    <submittedName>
        <fullName evidence="3">Uncharacterized protein</fullName>
    </submittedName>
</protein>
<organism evidence="3 4">
    <name type="scientific">Cladonia borealis</name>
    <dbReference type="NCBI Taxonomy" id="184061"/>
    <lineage>
        <taxon>Eukaryota</taxon>
        <taxon>Fungi</taxon>
        <taxon>Dikarya</taxon>
        <taxon>Ascomycota</taxon>
        <taxon>Pezizomycotina</taxon>
        <taxon>Lecanoromycetes</taxon>
        <taxon>OSLEUM clade</taxon>
        <taxon>Lecanoromycetidae</taxon>
        <taxon>Lecanorales</taxon>
        <taxon>Lecanorineae</taxon>
        <taxon>Cladoniaceae</taxon>
        <taxon>Cladonia</taxon>
    </lineage>
</organism>
<feature type="region of interest" description="Disordered" evidence="1">
    <location>
        <begin position="717"/>
        <end position="763"/>
    </location>
</feature>
<name>A0AA39V7L7_9LECA</name>
<evidence type="ECO:0000313" key="4">
    <source>
        <dbReference type="Proteomes" id="UP001166286"/>
    </source>
</evidence>
<dbReference type="Proteomes" id="UP001166286">
    <property type="component" value="Unassembled WGS sequence"/>
</dbReference>
<sequence length="898" mass="99088">MAFQWSVDAVVGVAVGGALFVVVLGVVLVVLVSRTNHRRLLTRANSTGQRRLSRCASAHLSITDEDVARMPGNRVALRRSLQASSRRSPYTPMSSRDTLEARSTPISPWQSGKKYQYDNELVQAWPLPRRLQRSQGRPTVKLRSSPAHPTKEKDQRSSENSPVKKDTSRTVILPGQPEAYSPTETSIKSASPTDSPKLHLTPKPLFHGQQRSISHGVINNSIDNSKRTLVRNVGDSSALTPRSLDTTALQRSTSMYKEPGPSPTRLLPPLPFQIEAKGTPKRVQSPTELSTRRLSGGTYLSDNTSILDGDETPKAHSRAETELTSIDIMSPRTIGSTAMSIEDIKADQEFTDSPGRLGGLTPSKKLTFRPPLDHQTSFHASVHESSPESKRGGLSVDVSLHCSSNSASITKFIRGMSFDTAKLETSRQRCLADEKAKQDISRRGRSNTTFHINKDTKSHSSPSPVLEIISGNKGWITSNRSIPGLTVGATEIVQNQENVASRPQRTPSGSDVKSSPHKRKHSPSVTDIPLVAPLPPQNIIEERTVEDLQDCPSPKTVVNLNLEQDPKFRPPSLQTFNPQLPTEVRKYNPLRHSSPVSQHLSLDGSQDEDDSPDTEIYTPTRKPSSRRHHLNRLKSIFSTTSDRDSWPLTNDIEPIQNTLIHNHHHSESSESKEQPTSHAPPAFSITFPHFPSPPRNLPRRHNYPTFRGPKILIHGPRAAPWSSHNISTTTRFPARTSPHRSCITKARGISPGKANALSSSRSPRRNVLALENAMTLRRMNSEAQSEAVGKRGSPEHKRYLSIGSWESAIFEDEGDDDEIVGEGDDENVRDDDDDDRCGDDDDDDDDDDDIVVEGLRKGVRVVSFLSTIPTTPPSSSREADLADWEGGLYDADGFLKEA</sequence>
<feature type="region of interest" description="Disordered" evidence="1">
    <location>
        <begin position="79"/>
        <end position="112"/>
    </location>
</feature>
<feature type="region of interest" description="Disordered" evidence="1">
    <location>
        <begin position="279"/>
        <end position="319"/>
    </location>
</feature>
<feature type="region of interest" description="Disordered" evidence="1">
    <location>
        <begin position="663"/>
        <end position="682"/>
    </location>
</feature>
<feature type="compositionally biased region" description="Polar residues" evidence="1">
    <location>
        <begin position="496"/>
        <end position="512"/>
    </location>
</feature>
<feature type="transmembrane region" description="Helical" evidence="2">
    <location>
        <begin position="12"/>
        <end position="33"/>
    </location>
</feature>
<feature type="compositionally biased region" description="Basic and acidic residues" evidence="1">
    <location>
        <begin position="149"/>
        <end position="168"/>
    </location>
</feature>
<evidence type="ECO:0000313" key="3">
    <source>
        <dbReference type="EMBL" id="KAK0510525.1"/>
    </source>
</evidence>
<feature type="region of interest" description="Disordered" evidence="1">
    <location>
        <begin position="812"/>
        <end position="849"/>
    </location>
</feature>
<feature type="compositionally biased region" description="Basic and acidic residues" evidence="1">
    <location>
        <begin position="665"/>
        <end position="675"/>
    </location>
</feature>
<feature type="compositionally biased region" description="Low complexity" evidence="1">
    <location>
        <begin position="79"/>
        <end position="88"/>
    </location>
</feature>
<accession>A0AA39V7L7</accession>
<feature type="compositionally biased region" description="Polar residues" evidence="1">
    <location>
        <begin position="282"/>
        <end position="306"/>
    </location>
</feature>
<feature type="region of interest" description="Disordered" evidence="1">
    <location>
        <begin position="128"/>
        <end position="195"/>
    </location>
</feature>
<comment type="caution">
    <text evidence="3">The sequence shown here is derived from an EMBL/GenBank/DDBJ whole genome shotgun (WGS) entry which is preliminary data.</text>
</comment>
<feature type="region of interest" description="Disordered" evidence="1">
    <location>
        <begin position="496"/>
        <end position="531"/>
    </location>
</feature>
<keyword evidence="2" id="KW-1133">Transmembrane helix</keyword>